<name>A0ABR9QG61_9BACI</name>
<dbReference type="PROSITE" id="PS51201">
    <property type="entry name" value="RCK_N"/>
    <property type="match status" value="1"/>
</dbReference>
<sequence>MRTNKLLITFLRWPIISRVLLIIFLIIIFFGSIIHLIEPENFPTVFDGIWWALVTTSTVGFGDYVPSSIAGRSLGMVLILFGTGFVTTYFVTLAATAVTNQNSFLDGKMKYYGDKHIIIVGWNERVRIIIEQLIKLDSSVKILLIDETLKENPNPKYDIHFIKGNPTVDETLLKADINHAEMVILTADQSKDEQQADMLTILTLIAIKGLNPDAYCIVEILAGHQVNNAKRAGANEIIETNHISGLLMVNDVVSHGMSDILVTMLDQLKGSKLKYIELSKNDVGMTFQYTSSALLKERIILLGVKRGENSYINPPLSYTLEENDELLVIKD</sequence>
<dbReference type="PANTHER" id="PTHR43833:SF9">
    <property type="entry name" value="POTASSIUM CHANNEL PROTEIN YUGO-RELATED"/>
    <property type="match status" value="1"/>
</dbReference>
<dbReference type="InterPro" id="IPR036291">
    <property type="entry name" value="NAD(P)-bd_dom_sf"/>
</dbReference>
<evidence type="ECO:0000313" key="5">
    <source>
        <dbReference type="Proteomes" id="UP001516662"/>
    </source>
</evidence>
<reference evidence="4 5" key="1">
    <citation type="submission" date="2020-10" db="EMBL/GenBank/DDBJ databases">
        <title>Bacillus sp. HD4P25, an endophyte from a halophyte.</title>
        <authorList>
            <person name="Sun J.-Q."/>
        </authorList>
    </citation>
    <scope>NUCLEOTIDE SEQUENCE [LARGE SCALE GENOMIC DNA]</scope>
    <source>
        <strain evidence="4 5">YIM 93174</strain>
    </source>
</reference>
<evidence type="ECO:0000256" key="1">
    <source>
        <dbReference type="ARBA" id="ARBA00004651"/>
    </source>
</evidence>
<keyword evidence="4" id="KW-0813">Transport</keyword>
<dbReference type="Pfam" id="PF07885">
    <property type="entry name" value="Ion_trans_2"/>
    <property type="match status" value="1"/>
</dbReference>
<protein>
    <submittedName>
        <fullName evidence="4">Potassium channel protein</fullName>
    </submittedName>
</protein>
<comment type="caution">
    <text evidence="4">The sequence shown here is derived from an EMBL/GenBank/DDBJ whole genome shotgun (WGS) entry which is preliminary data.</text>
</comment>
<evidence type="ECO:0000256" key="2">
    <source>
        <dbReference type="SAM" id="Phobius"/>
    </source>
</evidence>
<dbReference type="Pfam" id="PF02254">
    <property type="entry name" value="TrkA_N"/>
    <property type="match status" value="1"/>
</dbReference>
<feature type="transmembrane region" description="Helical" evidence="2">
    <location>
        <begin position="49"/>
        <end position="65"/>
    </location>
</feature>
<feature type="transmembrane region" description="Helical" evidence="2">
    <location>
        <begin position="20"/>
        <end position="37"/>
    </location>
</feature>
<dbReference type="SUPFAM" id="SSF51735">
    <property type="entry name" value="NAD(P)-binding Rossmann-fold domains"/>
    <property type="match status" value="1"/>
</dbReference>
<dbReference type="InterPro" id="IPR013099">
    <property type="entry name" value="K_chnl_dom"/>
</dbReference>
<proteinExistence type="predicted"/>
<dbReference type="Proteomes" id="UP001516662">
    <property type="component" value="Unassembled WGS sequence"/>
</dbReference>
<dbReference type="Gene3D" id="1.10.287.70">
    <property type="match status" value="1"/>
</dbReference>
<dbReference type="InterPro" id="IPR003148">
    <property type="entry name" value="RCK_N"/>
</dbReference>
<dbReference type="PANTHER" id="PTHR43833">
    <property type="entry name" value="POTASSIUM CHANNEL PROTEIN 2-RELATED-RELATED"/>
    <property type="match status" value="1"/>
</dbReference>
<evidence type="ECO:0000313" key="4">
    <source>
        <dbReference type="EMBL" id="MBE4907477.1"/>
    </source>
</evidence>
<gene>
    <name evidence="4" type="ORF">IMZ08_05285</name>
</gene>
<dbReference type="SUPFAM" id="SSF81324">
    <property type="entry name" value="Voltage-gated potassium channels"/>
    <property type="match status" value="1"/>
</dbReference>
<dbReference type="GO" id="GO:0034220">
    <property type="term" value="P:monoatomic ion transmembrane transport"/>
    <property type="evidence" value="ECO:0007669"/>
    <property type="project" value="UniProtKB-KW"/>
</dbReference>
<keyword evidence="2" id="KW-1133">Transmembrane helix</keyword>
<dbReference type="RefSeq" id="WP_193534952.1">
    <property type="nucleotide sequence ID" value="NZ_JADCLJ010000009.1"/>
</dbReference>
<feature type="domain" description="RCK N-terminal" evidence="3">
    <location>
        <begin position="114"/>
        <end position="239"/>
    </location>
</feature>
<dbReference type="EMBL" id="JADCLJ010000009">
    <property type="protein sequence ID" value="MBE4907477.1"/>
    <property type="molecule type" value="Genomic_DNA"/>
</dbReference>
<dbReference type="Gene3D" id="3.40.50.720">
    <property type="entry name" value="NAD(P)-binding Rossmann-like Domain"/>
    <property type="match status" value="1"/>
</dbReference>
<keyword evidence="2" id="KW-0472">Membrane</keyword>
<evidence type="ECO:0000259" key="3">
    <source>
        <dbReference type="PROSITE" id="PS51201"/>
    </source>
</evidence>
<comment type="subcellular location">
    <subcellularLocation>
        <location evidence="1">Cell membrane</location>
        <topology evidence="1">Multi-pass membrane protein</topology>
    </subcellularLocation>
</comment>
<keyword evidence="4" id="KW-0407">Ion channel</keyword>
<feature type="transmembrane region" description="Helical" evidence="2">
    <location>
        <begin position="77"/>
        <end position="98"/>
    </location>
</feature>
<keyword evidence="2" id="KW-0812">Transmembrane</keyword>
<keyword evidence="5" id="KW-1185">Reference proteome</keyword>
<keyword evidence="4" id="KW-0406">Ion transport</keyword>
<dbReference type="InterPro" id="IPR050721">
    <property type="entry name" value="Trk_Ktr_HKT_K-transport"/>
</dbReference>
<organism evidence="4 5">
    <name type="scientific">Litchfieldia luteola</name>
    <dbReference type="NCBI Taxonomy" id="682179"/>
    <lineage>
        <taxon>Bacteria</taxon>
        <taxon>Bacillati</taxon>
        <taxon>Bacillota</taxon>
        <taxon>Bacilli</taxon>
        <taxon>Bacillales</taxon>
        <taxon>Bacillaceae</taxon>
        <taxon>Litchfieldia</taxon>
    </lineage>
</organism>
<accession>A0ABR9QG61</accession>